<evidence type="ECO:0000313" key="1">
    <source>
        <dbReference type="EMBL" id="PRR77527.1"/>
    </source>
</evidence>
<proteinExistence type="predicted"/>
<keyword evidence="1" id="KW-0966">Cell projection</keyword>
<dbReference type="RefSeq" id="WP_106064352.1">
    <property type="nucleotide sequence ID" value="NZ_PVXO01000062.1"/>
</dbReference>
<keyword evidence="1" id="KW-0282">Flagellum</keyword>
<dbReference type="Pfam" id="PF06289">
    <property type="entry name" value="FlbD"/>
    <property type="match status" value="1"/>
</dbReference>
<sequence>MIELTGLDKKKFVLNAEHIEKLESVPESVITLTNGKKYLVMEPIDVIIDKVLCYKRRIFTMNIQEAAKK</sequence>
<dbReference type="PANTHER" id="PTHR39185">
    <property type="entry name" value="SWARMING MOTILITY PROTEIN SWRD"/>
    <property type="match status" value="1"/>
</dbReference>
<organism evidence="1 2">
    <name type="scientific">Clostridium liquoris</name>
    <dbReference type="NCBI Taxonomy" id="1289519"/>
    <lineage>
        <taxon>Bacteria</taxon>
        <taxon>Bacillati</taxon>
        <taxon>Bacillota</taxon>
        <taxon>Clostridia</taxon>
        <taxon>Eubacteriales</taxon>
        <taxon>Clostridiaceae</taxon>
        <taxon>Clostridium</taxon>
    </lineage>
</organism>
<protein>
    <submittedName>
        <fullName evidence="1">Flagellar protein (FlbD)</fullName>
    </submittedName>
</protein>
<dbReference type="OrthoDB" id="9799862at2"/>
<dbReference type="Proteomes" id="UP000239706">
    <property type="component" value="Unassembled WGS sequence"/>
</dbReference>
<gene>
    <name evidence="1" type="ORF">CLLI_23010</name>
</gene>
<accession>A0A2T0B1E8</accession>
<dbReference type="InterPro" id="IPR009384">
    <property type="entry name" value="SwrD-like"/>
</dbReference>
<dbReference type="EMBL" id="PVXO01000062">
    <property type="protein sequence ID" value="PRR77527.1"/>
    <property type="molecule type" value="Genomic_DNA"/>
</dbReference>
<dbReference type="PANTHER" id="PTHR39185:SF1">
    <property type="entry name" value="SWARMING MOTILITY PROTEIN SWRD"/>
    <property type="match status" value="1"/>
</dbReference>
<reference evidence="1 2" key="1">
    <citation type="submission" date="2018-03" db="EMBL/GenBank/DDBJ databases">
        <title>Genome sequence of Clostridium liquoris DSM 100320.</title>
        <authorList>
            <person name="Poehlein A."/>
            <person name="Daniel R."/>
        </authorList>
    </citation>
    <scope>NUCLEOTIDE SEQUENCE [LARGE SCALE GENOMIC DNA]</scope>
    <source>
        <strain evidence="1 2">DSM 100320</strain>
    </source>
</reference>
<name>A0A2T0B1E8_9CLOT</name>
<keyword evidence="1" id="KW-0969">Cilium</keyword>
<dbReference type="AlphaFoldDB" id="A0A2T0B1E8"/>
<comment type="caution">
    <text evidence="1">The sequence shown here is derived from an EMBL/GenBank/DDBJ whole genome shotgun (WGS) entry which is preliminary data.</text>
</comment>
<keyword evidence="2" id="KW-1185">Reference proteome</keyword>
<evidence type="ECO:0000313" key="2">
    <source>
        <dbReference type="Proteomes" id="UP000239706"/>
    </source>
</evidence>